<sequence>MALASPCIGVCRLDPAQRFCTGCGRTLREIGDWPEASEARQREILAAAAPRAAAALAGDSLPQITATTPLDTRECEPRPRMENRLRQG</sequence>
<dbReference type="PANTHER" id="PTHR35175:SF2">
    <property type="entry name" value="DUF1289 DOMAIN-CONTAINING PROTEIN"/>
    <property type="match status" value="1"/>
</dbReference>
<organism evidence="2 3">
    <name type="scientific">Qipengyuania flava</name>
    <dbReference type="NCBI Taxonomy" id="192812"/>
    <lineage>
        <taxon>Bacteria</taxon>
        <taxon>Pseudomonadati</taxon>
        <taxon>Pseudomonadota</taxon>
        <taxon>Alphaproteobacteria</taxon>
        <taxon>Sphingomonadales</taxon>
        <taxon>Erythrobacteraceae</taxon>
        <taxon>Qipengyuania</taxon>
    </lineage>
</organism>
<keyword evidence="3" id="KW-1185">Reference proteome</keyword>
<evidence type="ECO:0000256" key="1">
    <source>
        <dbReference type="SAM" id="MobiDB-lite"/>
    </source>
</evidence>
<dbReference type="EMBL" id="AP019389">
    <property type="protein sequence ID" value="BBI21287.1"/>
    <property type="molecule type" value="Genomic_DNA"/>
</dbReference>
<reference evidence="2 3" key="1">
    <citation type="submission" date="2019-01" db="EMBL/GenBank/DDBJ databases">
        <title>Complete genome sequence of Erythrobacter flavus KJ5.</title>
        <authorList>
            <person name="Kanesaki Y."/>
            <person name="Brotosudarmo T."/>
            <person name="Moriuchi R."/>
            <person name="Awai K."/>
        </authorList>
    </citation>
    <scope>NUCLEOTIDE SEQUENCE [LARGE SCALE GENOMIC DNA]</scope>
    <source>
        <strain evidence="2 3">KJ5</strain>
    </source>
</reference>
<dbReference type="Proteomes" id="UP000290057">
    <property type="component" value="Chromosome"/>
</dbReference>
<feature type="compositionally biased region" description="Basic and acidic residues" evidence="1">
    <location>
        <begin position="71"/>
        <end position="88"/>
    </location>
</feature>
<accession>A0A222ETQ6</accession>
<dbReference type="Pfam" id="PF06945">
    <property type="entry name" value="DUF1289"/>
    <property type="match status" value="1"/>
</dbReference>
<dbReference type="PANTHER" id="PTHR35175">
    <property type="entry name" value="DUF1289 DOMAIN-CONTAINING PROTEIN"/>
    <property type="match status" value="1"/>
</dbReference>
<protein>
    <submittedName>
        <fullName evidence="2">Uncharacterized protein</fullName>
    </submittedName>
</protein>
<evidence type="ECO:0000313" key="2">
    <source>
        <dbReference type="EMBL" id="BBI21287.1"/>
    </source>
</evidence>
<dbReference type="InterPro" id="IPR010710">
    <property type="entry name" value="DUF1289"/>
</dbReference>
<evidence type="ECO:0000313" key="3">
    <source>
        <dbReference type="Proteomes" id="UP000290057"/>
    </source>
</evidence>
<proteinExistence type="predicted"/>
<dbReference type="AlphaFoldDB" id="A0A222ETQ6"/>
<feature type="region of interest" description="Disordered" evidence="1">
    <location>
        <begin position="59"/>
        <end position="88"/>
    </location>
</feature>
<name>A0A222ETQ6_9SPHN</name>
<gene>
    <name evidence="2" type="ORF">EKJ_21340</name>
</gene>
<dbReference type="KEGG" id="efv:CHH26_06225"/>
<dbReference type="RefSeq" id="WP_094062838.1">
    <property type="nucleotide sequence ID" value="NZ_AP019389.1"/>
</dbReference>